<organism evidence="2 3">
    <name type="scientific">Olivibacter jilunii</name>
    <dbReference type="NCBI Taxonomy" id="985016"/>
    <lineage>
        <taxon>Bacteria</taxon>
        <taxon>Pseudomonadati</taxon>
        <taxon>Bacteroidota</taxon>
        <taxon>Sphingobacteriia</taxon>
        <taxon>Sphingobacteriales</taxon>
        <taxon>Sphingobacteriaceae</taxon>
        <taxon>Olivibacter</taxon>
    </lineage>
</organism>
<feature type="transmembrane region" description="Helical" evidence="1">
    <location>
        <begin position="53"/>
        <end position="72"/>
    </location>
</feature>
<proteinExistence type="predicted"/>
<keyword evidence="1" id="KW-1133">Transmembrane helix</keyword>
<dbReference type="EMBL" id="JBHUPA010000029">
    <property type="protein sequence ID" value="MFD2965132.1"/>
    <property type="molecule type" value="Genomic_DNA"/>
</dbReference>
<evidence type="ECO:0000256" key="1">
    <source>
        <dbReference type="SAM" id="Phobius"/>
    </source>
</evidence>
<keyword evidence="1" id="KW-0812">Transmembrane</keyword>
<accession>A0ABW6B842</accession>
<dbReference type="Proteomes" id="UP001597560">
    <property type="component" value="Unassembled WGS sequence"/>
</dbReference>
<protein>
    <submittedName>
        <fullName evidence="2">Uncharacterized protein</fullName>
    </submittedName>
</protein>
<evidence type="ECO:0000313" key="2">
    <source>
        <dbReference type="EMBL" id="MFD2965132.1"/>
    </source>
</evidence>
<feature type="transmembrane region" description="Helical" evidence="1">
    <location>
        <begin position="20"/>
        <end position="41"/>
    </location>
</feature>
<dbReference type="RefSeq" id="WP_134089522.1">
    <property type="nucleotide sequence ID" value="NZ_JBHUPA010000029.1"/>
</dbReference>
<evidence type="ECO:0000313" key="3">
    <source>
        <dbReference type="Proteomes" id="UP001597560"/>
    </source>
</evidence>
<sequence>MLERTDKRNGRQKSPAKRFLSILGLCMFGFYFVLGLIIIFWKDFPLSLDKTYRILFGLLLIVYSFLRFARLWQNQTIERRR</sequence>
<gene>
    <name evidence="2" type="ORF">ACFS6J_25255</name>
</gene>
<keyword evidence="3" id="KW-1185">Reference proteome</keyword>
<comment type="caution">
    <text evidence="2">The sequence shown here is derived from an EMBL/GenBank/DDBJ whole genome shotgun (WGS) entry which is preliminary data.</text>
</comment>
<keyword evidence="1" id="KW-0472">Membrane</keyword>
<name>A0ABW6B842_9SPHI</name>
<reference evidence="3" key="1">
    <citation type="journal article" date="2019" name="Int. J. Syst. Evol. Microbiol.">
        <title>The Global Catalogue of Microorganisms (GCM) 10K type strain sequencing project: providing services to taxonomists for standard genome sequencing and annotation.</title>
        <authorList>
            <consortium name="The Broad Institute Genomics Platform"/>
            <consortium name="The Broad Institute Genome Sequencing Center for Infectious Disease"/>
            <person name="Wu L."/>
            <person name="Ma J."/>
        </authorList>
    </citation>
    <scope>NUCLEOTIDE SEQUENCE [LARGE SCALE GENOMIC DNA]</scope>
    <source>
        <strain evidence="3">KCTC 23098</strain>
    </source>
</reference>